<accession>A0A060XKQ3</accession>
<dbReference type="InterPro" id="IPR011042">
    <property type="entry name" value="6-blade_b-propeller_TolB-like"/>
</dbReference>
<reference evidence="10" key="2">
    <citation type="submission" date="2014-03" db="EMBL/GenBank/DDBJ databases">
        <authorList>
            <person name="Genoscope - CEA"/>
        </authorList>
    </citation>
    <scope>NUCLEOTIDE SEQUENCE</scope>
</reference>
<dbReference type="GO" id="GO:0000209">
    <property type="term" value="P:protein polyubiquitination"/>
    <property type="evidence" value="ECO:0007669"/>
    <property type="project" value="TreeGrafter"/>
</dbReference>
<evidence type="ECO:0000256" key="1">
    <source>
        <dbReference type="ARBA" id="ARBA00022553"/>
    </source>
</evidence>
<evidence type="ECO:0000256" key="3">
    <source>
        <dbReference type="ARBA" id="ARBA00022723"/>
    </source>
</evidence>
<evidence type="ECO:0000256" key="7">
    <source>
        <dbReference type="PROSITE-ProRule" id="PRU00087"/>
    </source>
</evidence>
<dbReference type="GO" id="GO:0007399">
    <property type="term" value="P:nervous system development"/>
    <property type="evidence" value="ECO:0007669"/>
    <property type="project" value="UniProtKB-ARBA"/>
</dbReference>
<evidence type="ECO:0000256" key="6">
    <source>
        <dbReference type="ARBA" id="ARBA00022833"/>
    </source>
</evidence>
<name>A0A060XKQ3_ONCMY</name>
<dbReference type="InterPro" id="IPR001258">
    <property type="entry name" value="NHL_repeat"/>
</dbReference>
<dbReference type="STRING" id="8022.A0A060XKQ3"/>
<proteinExistence type="predicted"/>
<evidence type="ECO:0000256" key="9">
    <source>
        <dbReference type="SAM" id="MobiDB-lite"/>
    </source>
</evidence>
<dbReference type="PROSITE" id="PS51125">
    <property type="entry name" value="NHL"/>
    <property type="match status" value="5"/>
</dbReference>
<feature type="repeat" description="NHL" evidence="8">
    <location>
        <begin position="409"/>
        <end position="452"/>
    </location>
</feature>
<dbReference type="EMBL" id="FR905268">
    <property type="protein sequence ID" value="CDQ77879.1"/>
    <property type="molecule type" value="Genomic_DNA"/>
</dbReference>
<evidence type="ECO:0000256" key="4">
    <source>
        <dbReference type="ARBA" id="ARBA00022737"/>
    </source>
</evidence>
<dbReference type="InterPro" id="IPR017868">
    <property type="entry name" value="Filamin/ABP280_repeat-like"/>
</dbReference>
<dbReference type="InterPro" id="IPR014756">
    <property type="entry name" value="Ig_E-set"/>
</dbReference>
<dbReference type="Gene3D" id="2.120.10.30">
    <property type="entry name" value="TolB, C-terminal domain"/>
    <property type="match status" value="2"/>
</dbReference>
<feature type="repeat" description="NHL" evidence="8">
    <location>
        <begin position="320"/>
        <end position="363"/>
    </location>
</feature>
<dbReference type="PaxDb" id="8022-A0A060XKQ3"/>
<dbReference type="PROSITE" id="PS50194">
    <property type="entry name" value="FILAMIN_REPEAT"/>
    <property type="match status" value="1"/>
</dbReference>
<dbReference type="GO" id="GO:0008270">
    <property type="term" value="F:zinc ion binding"/>
    <property type="evidence" value="ECO:0007669"/>
    <property type="project" value="UniProtKB-KW"/>
</dbReference>
<dbReference type="InterPro" id="IPR050952">
    <property type="entry name" value="TRIM-NHL_E3_ligases"/>
</dbReference>
<dbReference type="FunFam" id="2.120.10.30:FF:000004">
    <property type="entry name" value="Tripartite motif containing 2"/>
    <property type="match status" value="1"/>
</dbReference>
<dbReference type="SUPFAM" id="SSF81296">
    <property type="entry name" value="E set domains"/>
    <property type="match status" value="1"/>
</dbReference>
<dbReference type="CDD" id="cd14960">
    <property type="entry name" value="NHL_TRIM2_like"/>
    <property type="match status" value="1"/>
</dbReference>
<feature type="repeat" description="NHL" evidence="8">
    <location>
        <begin position="364"/>
        <end position="405"/>
    </location>
</feature>
<dbReference type="Pfam" id="PF01436">
    <property type="entry name" value="NHL"/>
    <property type="match status" value="5"/>
</dbReference>
<protein>
    <recommendedName>
        <fullName evidence="12">B-box C-terminal domain-containing protein</fullName>
    </recommendedName>
</protein>
<keyword evidence="3" id="KW-0479">Metal-binding</keyword>
<feature type="region of interest" description="Disordered" evidence="9">
    <location>
        <begin position="203"/>
        <end position="237"/>
    </location>
</feature>
<organism evidence="10 11">
    <name type="scientific">Oncorhynchus mykiss</name>
    <name type="common">Rainbow trout</name>
    <name type="synonym">Salmo gairdneri</name>
    <dbReference type="NCBI Taxonomy" id="8022"/>
    <lineage>
        <taxon>Eukaryota</taxon>
        <taxon>Metazoa</taxon>
        <taxon>Chordata</taxon>
        <taxon>Craniata</taxon>
        <taxon>Vertebrata</taxon>
        <taxon>Euteleostomi</taxon>
        <taxon>Actinopterygii</taxon>
        <taxon>Neopterygii</taxon>
        <taxon>Teleostei</taxon>
        <taxon>Protacanthopterygii</taxon>
        <taxon>Salmoniformes</taxon>
        <taxon>Salmonidae</taxon>
        <taxon>Salmoninae</taxon>
        <taxon>Oncorhynchus</taxon>
    </lineage>
</organism>
<dbReference type="SMART" id="SM00557">
    <property type="entry name" value="IG_FLMN"/>
    <property type="match status" value="1"/>
</dbReference>
<evidence type="ECO:0000256" key="5">
    <source>
        <dbReference type="ARBA" id="ARBA00022771"/>
    </source>
</evidence>
<gene>
    <name evidence="10" type="ORF">GSONMT00047882001</name>
</gene>
<reference evidence="10" key="1">
    <citation type="journal article" date="2014" name="Nat. Commun.">
        <title>The rainbow trout genome provides novel insights into evolution after whole-genome duplication in vertebrates.</title>
        <authorList>
            <person name="Berthelot C."/>
            <person name="Brunet F."/>
            <person name="Chalopin D."/>
            <person name="Juanchich A."/>
            <person name="Bernard M."/>
            <person name="Noel B."/>
            <person name="Bento P."/>
            <person name="Da Silva C."/>
            <person name="Labadie K."/>
            <person name="Alberti A."/>
            <person name="Aury J.M."/>
            <person name="Louis A."/>
            <person name="Dehais P."/>
            <person name="Bardou P."/>
            <person name="Montfort J."/>
            <person name="Klopp C."/>
            <person name="Cabau C."/>
            <person name="Gaspin C."/>
            <person name="Thorgaard G.H."/>
            <person name="Boussaha M."/>
            <person name="Quillet E."/>
            <person name="Guyomard R."/>
            <person name="Galiana D."/>
            <person name="Bobe J."/>
            <person name="Volff J.N."/>
            <person name="Genet C."/>
            <person name="Wincker P."/>
            <person name="Jaillon O."/>
            <person name="Roest Crollius H."/>
            <person name="Guiguen Y."/>
        </authorList>
    </citation>
    <scope>NUCLEOTIDE SEQUENCE [LARGE SCALE GENOMIC DNA]</scope>
</reference>
<keyword evidence="6" id="KW-0862">Zinc</keyword>
<dbReference type="PANTHER" id="PTHR24104:SF21">
    <property type="entry name" value="TRIPARTITE MOTIF-CONTAINING PROTEIN 3"/>
    <property type="match status" value="1"/>
</dbReference>
<evidence type="ECO:0008006" key="12">
    <source>
        <dbReference type="Google" id="ProtNLM"/>
    </source>
</evidence>
<evidence type="ECO:0000313" key="10">
    <source>
        <dbReference type="EMBL" id="CDQ77879.1"/>
    </source>
</evidence>
<dbReference type="GO" id="GO:0043161">
    <property type="term" value="P:proteasome-mediated ubiquitin-dependent protein catabolic process"/>
    <property type="evidence" value="ECO:0007669"/>
    <property type="project" value="TreeGrafter"/>
</dbReference>
<dbReference type="InterPro" id="IPR057750">
    <property type="entry name" value="TRIM2/3_C"/>
</dbReference>
<evidence type="ECO:0000256" key="2">
    <source>
        <dbReference type="ARBA" id="ARBA00022679"/>
    </source>
</evidence>
<dbReference type="InterPro" id="IPR001298">
    <property type="entry name" value="Filamin/ABP280_rpt"/>
</dbReference>
<keyword evidence="2" id="KW-0808">Transferase</keyword>
<dbReference type="SUPFAM" id="SSF101898">
    <property type="entry name" value="NHL repeat"/>
    <property type="match status" value="1"/>
</dbReference>
<sequence length="544" mass="59216">MKDESRLRADSLQAVVVVGKDNIQSCSSFTEQALSHGSATEVLLVQKQMGERVSALARHTYPEQPHENGHLDCQVETEGLRRSIQNLGVLITTGAIGHTSVATGEGLRHTLVGQHTSVTVTTKDKDSELVKTGNAALRAEIMSVDGAVTTETEVVDNKNGTYEVGYTMRSEGEFSFSLLLYDQPVRGSPFRLRAVKPSDVLQSPDDVKRRVKSPSGTGGHIRQKAVRRPSSMYSTTKKKENPIEDELIYRVGRCRSETCNSKLILVKAIVSIIVSQVKHIFQGTSHISPYSLLSLKKKGQKGTIVVVFILQVFSNDGAFKLRFGVRGRSPGQLQRPTGVTVDMNGDIIVADYDNRWVSIFSSDGKFKSKIGAGRLMGPKGVAVDRNGHIITVDNKACCVFIFQANGKLVTKFGARGTSDRQFTGPHFVAINNKNEIVVTDFHNHSVKVYSADGEFLFKFGSHGEGNGQFNAPTGVAVDANGNIIVADWGNSRIQVFDSSGSFLSYINTTADPLYGPQGLSLTSDGHVAVADSGNHCFKVYRYLQ</sequence>
<keyword evidence="1" id="KW-0597">Phosphoprotein</keyword>
<keyword evidence="5" id="KW-0863">Zinc-finger</keyword>
<feature type="repeat" description="NHL" evidence="8">
    <location>
        <begin position="500"/>
        <end position="543"/>
    </location>
</feature>
<dbReference type="Gene3D" id="2.60.40.10">
    <property type="entry name" value="Immunoglobulins"/>
    <property type="match status" value="1"/>
</dbReference>
<dbReference type="InterPro" id="IPR013783">
    <property type="entry name" value="Ig-like_fold"/>
</dbReference>
<evidence type="ECO:0000313" key="11">
    <source>
        <dbReference type="Proteomes" id="UP000193380"/>
    </source>
</evidence>
<dbReference type="PANTHER" id="PTHR24104">
    <property type="entry name" value="E3 UBIQUITIN-PROTEIN LIGASE NHLRC1-RELATED"/>
    <property type="match status" value="1"/>
</dbReference>
<dbReference type="AlphaFoldDB" id="A0A060XKQ3"/>
<dbReference type="Proteomes" id="UP000193380">
    <property type="component" value="Unassembled WGS sequence"/>
</dbReference>
<dbReference type="Pfam" id="PF00630">
    <property type="entry name" value="Filamin"/>
    <property type="match status" value="1"/>
</dbReference>
<evidence type="ECO:0000256" key="8">
    <source>
        <dbReference type="PROSITE-ProRule" id="PRU00504"/>
    </source>
</evidence>
<dbReference type="GO" id="GO:0061630">
    <property type="term" value="F:ubiquitin protein ligase activity"/>
    <property type="evidence" value="ECO:0007669"/>
    <property type="project" value="TreeGrafter"/>
</dbReference>
<keyword evidence="4" id="KW-0677">Repeat</keyword>
<feature type="repeat" description="Filamin" evidence="7">
    <location>
        <begin position="102"/>
        <end position="194"/>
    </location>
</feature>
<feature type="repeat" description="NHL" evidence="8">
    <location>
        <begin position="456"/>
        <end position="499"/>
    </location>
</feature>